<evidence type="ECO:0000256" key="1">
    <source>
        <dbReference type="SAM" id="MobiDB-lite"/>
    </source>
</evidence>
<dbReference type="Proteomes" id="UP000295083">
    <property type="component" value="Unassembled WGS sequence"/>
</dbReference>
<protein>
    <submittedName>
        <fullName evidence="2">Uncharacterized protein</fullName>
    </submittedName>
</protein>
<comment type="caution">
    <text evidence="2">The sequence shown here is derived from an EMBL/GenBank/DDBJ whole genome shotgun (WGS) entry which is preliminary data.</text>
</comment>
<gene>
    <name evidence="2" type="ORF">C8035_v003155</name>
</gene>
<dbReference type="EMBL" id="QAPG01000139">
    <property type="protein sequence ID" value="TDZ30218.1"/>
    <property type="molecule type" value="Genomic_DNA"/>
</dbReference>
<evidence type="ECO:0000313" key="2">
    <source>
        <dbReference type="EMBL" id="TDZ30218.1"/>
    </source>
</evidence>
<keyword evidence="3" id="KW-1185">Reference proteome</keyword>
<organism evidence="2 3">
    <name type="scientific">Colletotrichum spinosum</name>
    <dbReference type="NCBI Taxonomy" id="1347390"/>
    <lineage>
        <taxon>Eukaryota</taxon>
        <taxon>Fungi</taxon>
        <taxon>Dikarya</taxon>
        <taxon>Ascomycota</taxon>
        <taxon>Pezizomycotina</taxon>
        <taxon>Sordariomycetes</taxon>
        <taxon>Hypocreomycetidae</taxon>
        <taxon>Glomerellales</taxon>
        <taxon>Glomerellaceae</taxon>
        <taxon>Colletotrichum</taxon>
        <taxon>Colletotrichum orbiculare species complex</taxon>
    </lineage>
</organism>
<proteinExistence type="predicted"/>
<reference evidence="2 3" key="1">
    <citation type="submission" date="2018-11" db="EMBL/GenBank/DDBJ databases">
        <title>Genome sequence and assembly of Colletotrichum spinosum.</title>
        <authorList>
            <person name="Gan P."/>
            <person name="Shirasu K."/>
        </authorList>
    </citation>
    <scope>NUCLEOTIDE SEQUENCE [LARGE SCALE GENOMIC DNA]</scope>
    <source>
        <strain evidence="2 3">CBS 515.97</strain>
    </source>
</reference>
<feature type="region of interest" description="Disordered" evidence="1">
    <location>
        <begin position="1"/>
        <end position="38"/>
    </location>
</feature>
<sequence>MDGMNETGDGGTTAAPIRFLASPGRTEFENNRTRRSYRAVTSPRLPHNIRQNAVCQCKFAHEVPSSLGKKTGLVVNGIRLAAEDGDDDDGGGGDAAAACTLKMAYRMRYSYAWTCQGYG</sequence>
<evidence type="ECO:0000313" key="3">
    <source>
        <dbReference type="Proteomes" id="UP000295083"/>
    </source>
</evidence>
<dbReference type="AlphaFoldDB" id="A0A4R8PXE7"/>
<accession>A0A4R8PXE7</accession>
<name>A0A4R8PXE7_9PEZI</name>